<gene>
    <name evidence="1" type="ORF">DEM27_31800</name>
</gene>
<comment type="caution">
    <text evidence="1">The sequence shown here is derived from an EMBL/GenBank/DDBJ whole genome shotgun (WGS) entry which is preliminary data.</text>
</comment>
<dbReference type="AlphaFoldDB" id="A0A2U2DG71"/>
<dbReference type="Proteomes" id="UP000245252">
    <property type="component" value="Unassembled WGS sequence"/>
</dbReference>
<sequence length="96" mass="10474">MRPKLIPDGMLMRIRARKSEGASFQTLAHEFGFGKTTILEAINGRKPPRPVADNDNYPDRITVMSPRNGGCSTTSGLMPVTLKRIPTIDGHARVAA</sequence>
<name>A0A2U2DG71_9HYPH</name>
<evidence type="ECO:0000313" key="1">
    <source>
        <dbReference type="EMBL" id="PWE52325.1"/>
    </source>
</evidence>
<accession>A0A2U2DG71</accession>
<protein>
    <submittedName>
        <fullName evidence="1">Uncharacterized protein</fullName>
    </submittedName>
</protein>
<evidence type="ECO:0000313" key="2">
    <source>
        <dbReference type="Proteomes" id="UP000245252"/>
    </source>
</evidence>
<keyword evidence="2" id="KW-1185">Reference proteome</keyword>
<organism evidence="1 2">
    <name type="scientific">Metarhizobium album</name>
    <dbReference type="NCBI Taxonomy" id="2182425"/>
    <lineage>
        <taxon>Bacteria</taxon>
        <taxon>Pseudomonadati</taxon>
        <taxon>Pseudomonadota</taxon>
        <taxon>Alphaproteobacteria</taxon>
        <taxon>Hyphomicrobiales</taxon>
        <taxon>Rhizobiaceae</taxon>
        <taxon>Metarhizobium</taxon>
    </lineage>
</organism>
<dbReference type="EMBL" id="QFBC01000028">
    <property type="protein sequence ID" value="PWE52325.1"/>
    <property type="molecule type" value="Genomic_DNA"/>
</dbReference>
<proteinExistence type="predicted"/>
<reference evidence="1 2" key="1">
    <citation type="submission" date="2018-05" db="EMBL/GenBank/DDBJ databases">
        <title>The draft genome of strain NS-104.</title>
        <authorList>
            <person name="Hang P."/>
            <person name="Jiang J."/>
        </authorList>
    </citation>
    <scope>NUCLEOTIDE SEQUENCE [LARGE SCALE GENOMIC DNA]</scope>
    <source>
        <strain evidence="1 2">NS-104</strain>
    </source>
</reference>